<feature type="non-terminal residue" evidence="1">
    <location>
        <position position="1"/>
    </location>
</feature>
<reference evidence="1" key="1">
    <citation type="submission" date="2021-06" db="EMBL/GenBank/DDBJ databases">
        <authorList>
            <person name="Hodson N. C."/>
            <person name="Mongue J. A."/>
            <person name="Jaron S. K."/>
        </authorList>
    </citation>
    <scope>NUCLEOTIDE SEQUENCE</scope>
</reference>
<evidence type="ECO:0000313" key="2">
    <source>
        <dbReference type="Proteomes" id="UP000708208"/>
    </source>
</evidence>
<comment type="caution">
    <text evidence="1">The sequence shown here is derived from an EMBL/GenBank/DDBJ whole genome shotgun (WGS) entry which is preliminary data.</text>
</comment>
<organism evidence="1 2">
    <name type="scientific">Allacma fusca</name>
    <dbReference type="NCBI Taxonomy" id="39272"/>
    <lineage>
        <taxon>Eukaryota</taxon>
        <taxon>Metazoa</taxon>
        <taxon>Ecdysozoa</taxon>
        <taxon>Arthropoda</taxon>
        <taxon>Hexapoda</taxon>
        <taxon>Collembola</taxon>
        <taxon>Symphypleona</taxon>
        <taxon>Sminthuridae</taxon>
        <taxon>Allacma</taxon>
    </lineage>
</organism>
<name>A0A8J2KTI6_9HEXA</name>
<keyword evidence="2" id="KW-1185">Reference proteome</keyword>
<proteinExistence type="predicted"/>
<protein>
    <submittedName>
        <fullName evidence="1">Uncharacterized protein</fullName>
    </submittedName>
</protein>
<dbReference type="Proteomes" id="UP000708208">
    <property type="component" value="Unassembled WGS sequence"/>
</dbReference>
<evidence type="ECO:0000313" key="1">
    <source>
        <dbReference type="EMBL" id="CAG7823472.1"/>
    </source>
</evidence>
<dbReference type="EMBL" id="CAJVCH010529618">
    <property type="protein sequence ID" value="CAG7823472.1"/>
    <property type="molecule type" value="Genomic_DNA"/>
</dbReference>
<sequence length="39" mass="4448">MTTVLQSIQETNVKDKYSNGTSHEIFLDAFTLMKNNKSL</sequence>
<dbReference type="AlphaFoldDB" id="A0A8J2KTI6"/>
<accession>A0A8J2KTI6</accession>
<gene>
    <name evidence="1" type="ORF">AFUS01_LOCUS33687</name>
</gene>